<keyword evidence="3" id="KW-1185">Reference proteome</keyword>
<gene>
    <name evidence="2" type="ORF">CEXT_99491</name>
</gene>
<dbReference type="AlphaFoldDB" id="A0AAV4XJ85"/>
<evidence type="ECO:0000256" key="1">
    <source>
        <dbReference type="SAM" id="Phobius"/>
    </source>
</evidence>
<proteinExistence type="predicted"/>
<keyword evidence="1" id="KW-0812">Transmembrane</keyword>
<protein>
    <submittedName>
        <fullName evidence="2">Uncharacterized protein</fullName>
    </submittedName>
</protein>
<reference evidence="2 3" key="1">
    <citation type="submission" date="2021-06" db="EMBL/GenBank/DDBJ databases">
        <title>Caerostris extrusa draft genome.</title>
        <authorList>
            <person name="Kono N."/>
            <person name="Arakawa K."/>
        </authorList>
    </citation>
    <scope>NUCLEOTIDE SEQUENCE [LARGE SCALE GENOMIC DNA]</scope>
</reference>
<sequence length="188" mass="21436">MTKSFMCHHASHRTITNGNEGTCPMLCLSSVAPPRFTQSFRVFIVSTQARKKTKTTFPKQIERRCFSVWFCGCCNFCDLLSHSRASHKIGVLGSAEKASIIQSTQEDDLRLHTQPLGHQLDSQNAGNWSLAVEERPDKDSAKNGRAIGHCSQDWEKFKFMVRLRNQEAFFYFLFLDHVLSYAAIWNGQ</sequence>
<comment type="caution">
    <text evidence="2">The sequence shown here is derived from an EMBL/GenBank/DDBJ whole genome shotgun (WGS) entry which is preliminary data.</text>
</comment>
<keyword evidence="1" id="KW-1133">Transmembrane helix</keyword>
<evidence type="ECO:0000313" key="3">
    <source>
        <dbReference type="Proteomes" id="UP001054945"/>
    </source>
</evidence>
<evidence type="ECO:0000313" key="2">
    <source>
        <dbReference type="EMBL" id="GIY94280.1"/>
    </source>
</evidence>
<keyword evidence="1" id="KW-0472">Membrane</keyword>
<name>A0AAV4XJ85_CAEEX</name>
<dbReference type="Proteomes" id="UP001054945">
    <property type="component" value="Unassembled WGS sequence"/>
</dbReference>
<dbReference type="EMBL" id="BPLR01000370">
    <property type="protein sequence ID" value="GIY94280.1"/>
    <property type="molecule type" value="Genomic_DNA"/>
</dbReference>
<feature type="transmembrane region" description="Helical" evidence="1">
    <location>
        <begin position="168"/>
        <end position="185"/>
    </location>
</feature>
<accession>A0AAV4XJ85</accession>
<organism evidence="2 3">
    <name type="scientific">Caerostris extrusa</name>
    <name type="common">Bark spider</name>
    <name type="synonym">Caerostris bankana</name>
    <dbReference type="NCBI Taxonomy" id="172846"/>
    <lineage>
        <taxon>Eukaryota</taxon>
        <taxon>Metazoa</taxon>
        <taxon>Ecdysozoa</taxon>
        <taxon>Arthropoda</taxon>
        <taxon>Chelicerata</taxon>
        <taxon>Arachnida</taxon>
        <taxon>Araneae</taxon>
        <taxon>Araneomorphae</taxon>
        <taxon>Entelegynae</taxon>
        <taxon>Araneoidea</taxon>
        <taxon>Araneidae</taxon>
        <taxon>Caerostris</taxon>
    </lineage>
</organism>